<organism evidence="1 2">
    <name type="scientific">Portunus trituberculatus</name>
    <name type="common">Swimming crab</name>
    <name type="synonym">Neptunus trituberculatus</name>
    <dbReference type="NCBI Taxonomy" id="210409"/>
    <lineage>
        <taxon>Eukaryota</taxon>
        <taxon>Metazoa</taxon>
        <taxon>Ecdysozoa</taxon>
        <taxon>Arthropoda</taxon>
        <taxon>Crustacea</taxon>
        <taxon>Multicrustacea</taxon>
        <taxon>Malacostraca</taxon>
        <taxon>Eumalacostraca</taxon>
        <taxon>Eucarida</taxon>
        <taxon>Decapoda</taxon>
        <taxon>Pleocyemata</taxon>
        <taxon>Brachyura</taxon>
        <taxon>Eubrachyura</taxon>
        <taxon>Portunoidea</taxon>
        <taxon>Portunidae</taxon>
        <taxon>Portuninae</taxon>
        <taxon>Portunus</taxon>
    </lineage>
</organism>
<dbReference type="EMBL" id="VSRR010001882">
    <property type="protein sequence ID" value="MPC28267.1"/>
    <property type="molecule type" value="Genomic_DNA"/>
</dbReference>
<sequence length="227" mass="25969">MCLALSLLQPYITRPGRYEDEWRRWWWWWWWRRTRMRTNQQSSAWPLCSLWAAAPPHLQAFCDEVWNLILNGSRRAIVFPGKFEINIVDSITYLPFTLPGGHRLALPCWRRNVSQVAVLLRALSSSSFRNHWSSMENFWHSSSAESLTCQDKDRELKSAYFLHGNVASVGRVAGMVRPHVGPVVLLVVGDDVGPAPFVGGVGQGAVQQVSREVEDVTCLHFHVQMLV</sequence>
<evidence type="ECO:0000313" key="2">
    <source>
        <dbReference type="Proteomes" id="UP000324222"/>
    </source>
</evidence>
<accession>A0A5B7E4J2</accession>
<dbReference type="Proteomes" id="UP000324222">
    <property type="component" value="Unassembled WGS sequence"/>
</dbReference>
<keyword evidence="2" id="KW-1185">Reference proteome</keyword>
<proteinExistence type="predicted"/>
<comment type="caution">
    <text evidence="1">The sequence shown here is derived from an EMBL/GenBank/DDBJ whole genome shotgun (WGS) entry which is preliminary data.</text>
</comment>
<gene>
    <name evidence="1" type="ORF">E2C01_021467</name>
</gene>
<reference evidence="1 2" key="1">
    <citation type="submission" date="2019-05" db="EMBL/GenBank/DDBJ databases">
        <title>Another draft genome of Portunus trituberculatus and its Hox gene families provides insights of decapod evolution.</title>
        <authorList>
            <person name="Jeong J.-H."/>
            <person name="Song I."/>
            <person name="Kim S."/>
            <person name="Choi T."/>
            <person name="Kim D."/>
            <person name="Ryu S."/>
            <person name="Kim W."/>
        </authorList>
    </citation>
    <scope>NUCLEOTIDE SEQUENCE [LARGE SCALE GENOMIC DNA]</scope>
    <source>
        <tissue evidence="1">Muscle</tissue>
    </source>
</reference>
<name>A0A5B7E4J2_PORTR</name>
<protein>
    <submittedName>
        <fullName evidence="1">Uncharacterized protein</fullName>
    </submittedName>
</protein>
<evidence type="ECO:0000313" key="1">
    <source>
        <dbReference type="EMBL" id="MPC28267.1"/>
    </source>
</evidence>
<dbReference type="AlphaFoldDB" id="A0A5B7E4J2"/>